<proteinExistence type="predicted"/>
<evidence type="ECO:0000313" key="4">
    <source>
        <dbReference type="Proteomes" id="UP000325161"/>
    </source>
</evidence>
<protein>
    <submittedName>
        <fullName evidence="3">WecB/TagA/CpsF family glycosyltransferase</fullName>
    </submittedName>
</protein>
<dbReference type="GO" id="GO:0016758">
    <property type="term" value="F:hexosyltransferase activity"/>
    <property type="evidence" value="ECO:0007669"/>
    <property type="project" value="TreeGrafter"/>
</dbReference>
<reference evidence="3 4" key="1">
    <citation type="submission" date="2019-08" db="EMBL/GenBank/DDBJ databases">
        <title>Amphibian skin-associated Pigmentiphaga: genome sequence and occurrence across geography and hosts.</title>
        <authorList>
            <person name="Bletz M.C."/>
            <person name="Bunk B."/>
            <person name="Sproeer C."/>
            <person name="Biwer P."/>
            <person name="Reiter S."/>
            <person name="Rabemananjara F.C.E."/>
            <person name="Schulz S."/>
            <person name="Overmann J."/>
            <person name="Vences M."/>
        </authorList>
    </citation>
    <scope>NUCLEOTIDE SEQUENCE [LARGE SCALE GENOMIC DNA]</scope>
    <source>
        <strain evidence="3 4">Mada1488</strain>
    </source>
</reference>
<sequence length="305" mass="33679">MTSRVLQNQSCCLCEASGFSLATDPLSLTICFGFDTKASSPPVNSHSTASDPPRVRLFDLDLVAVDFAQAVTLLVTEATHSGNGAKVVATPNVDHLVRLDGMPAFRARYAHADYLFADGMPLVWASRMLGRPLPERVTGSDLTVALCKEAARHGWRIAMLGGMPGQEATLKALFAKTYPGLQVEIRCPSMQFDPVGAEGNAAAQWIREYAPQLIFVCLGMPKQETWALHHAPALRGGVVLCVGAAMDFALGLQRRAPLAVQKSGFEWLWRLGSNPRRLWRRYLVDDRKFLSLLWREWRRSRDASN</sequence>
<dbReference type="OrthoDB" id="9808602at2"/>
<dbReference type="PANTHER" id="PTHR34136">
    <property type="match status" value="1"/>
</dbReference>
<organism evidence="3 4">
    <name type="scientific">Pigmentiphaga aceris</name>
    <dbReference type="NCBI Taxonomy" id="1940612"/>
    <lineage>
        <taxon>Bacteria</taxon>
        <taxon>Pseudomonadati</taxon>
        <taxon>Pseudomonadota</taxon>
        <taxon>Betaproteobacteria</taxon>
        <taxon>Burkholderiales</taxon>
        <taxon>Alcaligenaceae</taxon>
        <taxon>Pigmentiphaga</taxon>
    </lineage>
</organism>
<dbReference type="Proteomes" id="UP000325161">
    <property type="component" value="Chromosome"/>
</dbReference>
<keyword evidence="4" id="KW-1185">Reference proteome</keyword>
<keyword evidence="2 3" id="KW-0808">Transferase</keyword>
<evidence type="ECO:0000313" key="3">
    <source>
        <dbReference type="EMBL" id="QEI07915.1"/>
    </source>
</evidence>
<dbReference type="Pfam" id="PF03808">
    <property type="entry name" value="Glyco_tran_WecG"/>
    <property type="match status" value="1"/>
</dbReference>
<accession>A0A5C0B0K2</accession>
<dbReference type="KEGG" id="pacr:FXN63_20270"/>
<evidence type="ECO:0000256" key="2">
    <source>
        <dbReference type="ARBA" id="ARBA00022679"/>
    </source>
</evidence>
<dbReference type="InterPro" id="IPR004629">
    <property type="entry name" value="WecG_TagA_CpsF"/>
</dbReference>
<dbReference type="PANTHER" id="PTHR34136:SF1">
    <property type="entry name" value="UDP-N-ACETYL-D-MANNOSAMINURONIC ACID TRANSFERASE"/>
    <property type="match status" value="1"/>
</dbReference>
<dbReference type="CDD" id="cd06533">
    <property type="entry name" value="Glyco_transf_WecG_TagA"/>
    <property type="match status" value="1"/>
</dbReference>
<dbReference type="EMBL" id="CP043046">
    <property type="protein sequence ID" value="QEI07915.1"/>
    <property type="molecule type" value="Genomic_DNA"/>
</dbReference>
<gene>
    <name evidence="3" type="ORF">FXN63_20270</name>
</gene>
<name>A0A5C0B0K2_9BURK</name>
<keyword evidence="1" id="KW-0328">Glycosyltransferase</keyword>
<evidence type="ECO:0000256" key="1">
    <source>
        <dbReference type="ARBA" id="ARBA00022676"/>
    </source>
</evidence>
<dbReference type="NCBIfam" id="TIGR00696">
    <property type="entry name" value="wecG_tagA_cpsF"/>
    <property type="match status" value="1"/>
</dbReference>
<dbReference type="AlphaFoldDB" id="A0A5C0B0K2"/>